<dbReference type="STRING" id="1319815.HMPREF0202_02222"/>
<comment type="caution">
    <text evidence="6">The sequence shown here is derived from an EMBL/GenBank/DDBJ whole genome shotgun (WGS) entry which is preliminary data.</text>
</comment>
<reference evidence="6 7" key="1">
    <citation type="submission" date="2013-08" db="EMBL/GenBank/DDBJ databases">
        <authorList>
            <person name="Weinstock G."/>
            <person name="Sodergren E."/>
            <person name="Wylie T."/>
            <person name="Fulton L."/>
            <person name="Fulton R."/>
            <person name="Fronick C."/>
            <person name="O'Laughlin M."/>
            <person name="Godfrey J."/>
            <person name="Miner T."/>
            <person name="Herter B."/>
            <person name="Appelbaum E."/>
            <person name="Cordes M."/>
            <person name="Lek S."/>
            <person name="Wollam A."/>
            <person name="Pepin K.H."/>
            <person name="Palsikar V.B."/>
            <person name="Mitreva M."/>
            <person name="Wilson R.K."/>
        </authorList>
    </citation>
    <scope>NUCLEOTIDE SEQUENCE [LARGE SCALE GENOMIC DNA]</scope>
    <source>
        <strain evidence="6 7">ATCC BAA-474</strain>
    </source>
</reference>
<dbReference type="GO" id="GO:0004650">
    <property type="term" value="F:polygalacturonase activity"/>
    <property type="evidence" value="ECO:0007669"/>
    <property type="project" value="InterPro"/>
</dbReference>
<dbReference type="AlphaFoldDB" id="U7V8N2"/>
<keyword evidence="2 4" id="KW-0378">Hydrolase</keyword>
<evidence type="ECO:0000256" key="1">
    <source>
        <dbReference type="ARBA" id="ARBA00008834"/>
    </source>
</evidence>
<keyword evidence="3 4" id="KW-0326">Glycosidase</keyword>
<accession>U7V8N2</accession>
<dbReference type="InterPro" id="IPR051801">
    <property type="entry name" value="GH28_Enzymes"/>
</dbReference>
<name>U7V8N2_9FUSO</name>
<sequence>MEINIVLINSRSFTFEINNTDRFYLKNKLEVKIGKQKFEIEKTVNSVYDLEPETNYTLEIYDNGELLIKKDFITKSESFSLNVKRFGVKGDGVSNDTLPLQTAIMSCPKNGRVYIPKGKYLVTSLFLKSDITIELGAGAEILGDTNRDNFGILPGLIENEKDEEYYLGTWEGNPLDSFSSIITGINIENVKIIGEGVINGQASKENWWNNPKIKRGAWRPRTIFLNKCKNITIEGVTIKNSPSWTVHPFFSENLKFINLKIQNPADSPNTDGIDPESCKNVEYIGIDFSVGDDCIAIKSGKLYLGEKLKTPSENFQIRNCLMKYGHGGVVIGSEMSGGVKNVNIEKCIFYKTDKGIRVKTRRGRGEQGVIDGIIVKDVYMDEVKVPFVFNSFYFCDPDGKTEYVYTKEKLPVDKRTPHIKNLEFENIVCIETEVCAGFLYGLPEKPIENIKFKNINISFTNKDVEADYPAMMSHIEKESKCGFFIANAENVKFENVVISGNVGEQIRIQGEKE</sequence>
<dbReference type="RefSeq" id="WP_023051754.1">
    <property type="nucleotide sequence ID" value="NZ_CP173062.2"/>
</dbReference>
<evidence type="ECO:0000313" key="7">
    <source>
        <dbReference type="Proteomes" id="UP000017081"/>
    </source>
</evidence>
<dbReference type="PANTHER" id="PTHR31339">
    <property type="entry name" value="PECTIN LYASE-RELATED"/>
    <property type="match status" value="1"/>
</dbReference>
<evidence type="ECO:0000259" key="5">
    <source>
        <dbReference type="Pfam" id="PF12708"/>
    </source>
</evidence>
<dbReference type="EMBL" id="AXZF01000101">
    <property type="protein sequence ID" value="ERT67900.1"/>
    <property type="molecule type" value="Genomic_DNA"/>
</dbReference>
<keyword evidence="7" id="KW-1185">Reference proteome</keyword>
<dbReference type="Gene3D" id="2.160.20.10">
    <property type="entry name" value="Single-stranded right-handed beta-helix, Pectin lyase-like"/>
    <property type="match status" value="1"/>
</dbReference>
<dbReference type="PANTHER" id="PTHR31339:SF9">
    <property type="entry name" value="PLASMIN AND FIBRONECTIN-BINDING PROTEIN A"/>
    <property type="match status" value="1"/>
</dbReference>
<dbReference type="InterPro" id="IPR011050">
    <property type="entry name" value="Pectin_lyase_fold/virulence"/>
</dbReference>
<evidence type="ECO:0000256" key="3">
    <source>
        <dbReference type="ARBA" id="ARBA00023295"/>
    </source>
</evidence>
<protein>
    <submittedName>
        <fullName evidence="6">Polygalacturonase</fullName>
    </submittedName>
</protein>
<comment type="similarity">
    <text evidence="1 4">Belongs to the glycosyl hydrolase 28 family.</text>
</comment>
<dbReference type="InterPro" id="IPR024535">
    <property type="entry name" value="RHGA/B-epi-like_pectate_lyase"/>
</dbReference>
<dbReference type="SMART" id="SM00710">
    <property type="entry name" value="PbH1"/>
    <property type="match status" value="6"/>
</dbReference>
<dbReference type="Proteomes" id="UP000017081">
    <property type="component" value="Unassembled WGS sequence"/>
</dbReference>
<dbReference type="eggNOG" id="COG5434">
    <property type="taxonomic scope" value="Bacteria"/>
</dbReference>
<proteinExistence type="inferred from homology"/>
<dbReference type="InterPro" id="IPR006626">
    <property type="entry name" value="PbH1"/>
</dbReference>
<feature type="domain" description="Rhamnogalacturonase A/B/Epimerase-like pectate lyase" evidence="5">
    <location>
        <begin position="81"/>
        <end position="132"/>
    </location>
</feature>
<organism evidence="6 7">
    <name type="scientific">Cetobacterium somerae ATCC BAA-474</name>
    <dbReference type="NCBI Taxonomy" id="1319815"/>
    <lineage>
        <taxon>Bacteria</taxon>
        <taxon>Fusobacteriati</taxon>
        <taxon>Fusobacteriota</taxon>
        <taxon>Fusobacteriia</taxon>
        <taxon>Fusobacteriales</taxon>
        <taxon>Fusobacteriaceae</taxon>
        <taxon>Cetobacterium</taxon>
    </lineage>
</organism>
<dbReference type="Pfam" id="PF00295">
    <property type="entry name" value="Glyco_hydro_28"/>
    <property type="match status" value="1"/>
</dbReference>
<dbReference type="InterPro" id="IPR012334">
    <property type="entry name" value="Pectin_lyas_fold"/>
</dbReference>
<gene>
    <name evidence="6" type="ORF">HMPREF0202_02222</name>
</gene>
<dbReference type="GO" id="GO:0005975">
    <property type="term" value="P:carbohydrate metabolic process"/>
    <property type="evidence" value="ECO:0007669"/>
    <property type="project" value="InterPro"/>
</dbReference>
<evidence type="ECO:0000313" key="6">
    <source>
        <dbReference type="EMBL" id="ERT67900.1"/>
    </source>
</evidence>
<dbReference type="InterPro" id="IPR000743">
    <property type="entry name" value="Glyco_hydro_28"/>
</dbReference>
<dbReference type="PATRIC" id="fig|1319815.3.peg.2139"/>
<evidence type="ECO:0000256" key="2">
    <source>
        <dbReference type="ARBA" id="ARBA00022801"/>
    </source>
</evidence>
<evidence type="ECO:0000256" key="4">
    <source>
        <dbReference type="RuleBase" id="RU361169"/>
    </source>
</evidence>
<dbReference type="Pfam" id="PF12708">
    <property type="entry name" value="Pect-lyase_RHGA_epim"/>
    <property type="match status" value="1"/>
</dbReference>
<dbReference type="PROSITE" id="PS00502">
    <property type="entry name" value="POLYGALACTURONASE"/>
    <property type="match status" value="1"/>
</dbReference>
<dbReference type="HOGENOM" id="CLU_016031_8_3_0"/>
<dbReference type="SUPFAM" id="SSF51126">
    <property type="entry name" value="Pectin lyase-like"/>
    <property type="match status" value="1"/>
</dbReference>